<reference evidence="1" key="2">
    <citation type="submission" date="2020-09" db="EMBL/GenBank/DDBJ databases">
        <authorList>
            <person name="Sun Q."/>
            <person name="Kim S."/>
        </authorList>
    </citation>
    <scope>NUCLEOTIDE SEQUENCE</scope>
    <source>
        <strain evidence="1">KCTC 32296</strain>
    </source>
</reference>
<proteinExistence type="predicted"/>
<dbReference type="Proteomes" id="UP000662572">
    <property type="component" value="Unassembled WGS sequence"/>
</dbReference>
<dbReference type="EMBL" id="BMZB01000003">
    <property type="protein sequence ID" value="GGZ35887.1"/>
    <property type="molecule type" value="Genomic_DNA"/>
</dbReference>
<accession>A0A918Q8T3</accession>
<sequence>MTHLIQIGPFPPWIKELRASPDYKNVFEMGIDPPTVYGTEQLFGDWKGELLLVAQDFAPAHEVEALIAIGLSAEKVYRHNDGDGRYRTGYRTNSRLLKFLGRNRSDLLGTNASASGILYANACFFLKHGTTSDPLKDFRLGHPAFEGSVKVLSYVIKKMTNLKAIVCLGGVPYKMMLSTGLAQSIPLYNFPHPSRGSDESHFAKWSEAKNNAGLNCLK</sequence>
<evidence type="ECO:0000313" key="2">
    <source>
        <dbReference type="Proteomes" id="UP000662572"/>
    </source>
</evidence>
<evidence type="ECO:0000313" key="1">
    <source>
        <dbReference type="EMBL" id="GGZ35887.1"/>
    </source>
</evidence>
<evidence type="ECO:0008006" key="3">
    <source>
        <dbReference type="Google" id="ProtNLM"/>
    </source>
</evidence>
<reference evidence="1" key="1">
    <citation type="journal article" date="2014" name="Int. J. Syst. Evol. Microbiol.">
        <title>Complete genome sequence of Corynebacterium casei LMG S-19264T (=DSM 44701T), isolated from a smear-ripened cheese.</title>
        <authorList>
            <consortium name="US DOE Joint Genome Institute (JGI-PGF)"/>
            <person name="Walter F."/>
            <person name="Albersmeier A."/>
            <person name="Kalinowski J."/>
            <person name="Ruckert C."/>
        </authorList>
    </citation>
    <scope>NUCLEOTIDE SEQUENCE</scope>
    <source>
        <strain evidence="1">KCTC 32296</strain>
    </source>
</reference>
<dbReference type="AlphaFoldDB" id="A0A918Q8T3"/>
<dbReference type="RefSeq" id="WP_189486581.1">
    <property type="nucleotide sequence ID" value="NZ_BMZB01000003.1"/>
</dbReference>
<gene>
    <name evidence="1" type="ORF">GCM10011273_22640</name>
</gene>
<organism evidence="1 2">
    <name type="scientific">Asticcacaulis endophyticus</name>
    <dbReference type="NCBI Taxonomy" id="1395890"/>
    <lineage>
        <taxon>Bacteria</taxon>
        <taxon>Pseudomonadati</taxon>
        <taxon>Pseudomonadota</taxon>
        <taxon>Alphaproteobacteria</taxon>
        <taxon>Caulobacterales</taxon>
        <taxon>Caulobacteraceae</taxon>
        <taxon>Asticcacaulis</taxon>
    </lineage>
</organism>
<comment type="caution">
    <text evidence="1">The sequence shown here is derived from an EMBL/GenBank/DDBJ whole genome shotgun (WGS) entry which is preliminary data.</text>
</comment>
<keyword evidence="2" id="KW-1185">Reference proteome</keyword>
<name>A0A918Q8T3_9CAUL</name>
<protein>
    <recommendedName>
        <fullName evidence="3">Uracil DNA glycosylase superfamily protein</fullName>
    </recommendedName>
</protein>